<evidence type="ECO:0000313" key="1">
    <source>
        <dbReference type="EMBL" id="PGH36881.1"/>
    </source>
</evidence>
<evidence type="ECO:0000313" key="2">
    <source>
        <dbReference type="Proteomes" id="UP000226031"/>
    </source>
</evidence>
<gene>
    <name evidence="1" type="ORF">GX50_00339</name>
</gene>
<dbReference type="VEuPathDB" id="FungiDB:EMCG_03075"/>
<sequence>MLTFGETTGLVVLLLVLLQHPMMLAWARRFFPWLWPQSEPPAVLGEIGAAVVLIKAEVRVLKGAVLQLQQSFNSVVSNTQPIVSSPAAVAVAPRGSEPA</sequence>
<protein>
    <submittedName>
        <fullName evidence="1">Uncharacterized protein</fullName>
    </submittedName>
</protein>
<reference evidence="1 2" key="1">
    <citation type="submission" date="2017-10" db="EMBL/GenBank/DDBJ databases">
        <title>Comparative genomics in systemic dimorphic fungi from Ajellomycetaceae.</title>
        <authorList>
            <person name="Munoz J.F."/>
            <person name="Mcewen J.G."/>
            <person name="Clay O.K."/>
            <person name="Cuomo C.A."/>
        </authorList>
    </citation>
    <scope>NUCLEOTIDE SEQUENCE [LARGE SCALE GENOMIC DNA]</scope>
    <source>
        <strain evidence="1 2">UAMH4076</strain>
    </source>
</reference>
<dbReference type="Proteomes" id="UP000226031">
    <property type="component" value="Unassembled WGS sequence"/>
</dbReference>
<name>A0A2B7ZU04_9EURO</name>
<keyword evidence="2" id="KW-1185">Reference proteome</keyword>
<proteinExistence type="predicted"/>
<accession>A0A2B7ZU04</accession>
<dbReference type="EMBL" id="PDND01000003">
    <property type="protein sequence ID" value="PGH36881.1"/>
    <property type="molecule type" value="Genomic_DNA"/>
</dbReference>
<organism evidence="1 2">
    <name type="scientific">[Emmonsia] crescens</name>
    <dbReference type="NCBI Taxonomy" id="73230"/>
    <lineage>
        <taxon>Eukaryota</taxon>
        <taxon>Fungi</taxon>
        <taxon>Dikarya</taxon>
        <taxon>Ascomycota</taxon>
        <taxon>Pezizomycotina</taxon>
        <taxon>Eurotiomycetes</taxon>
        <taxon>Eurotiomycetidae</taxon>
        <taxon>Onygenales</taxon>
        <taxon>Ajellomycetaceae</taxon>
        <taxon>Emergomyces</taxon>
    </lineage>
</organism>
<dbReference type="AlphaFoldDB" id="A0A2B7ZU04"/>
<comment type="caution">
    <text evidence="1">The sequence shown here is derived from an EMBL/GenBank/DDBJ whole genome shotgun (WGS) entry which is preliminary data.</text>
</comment>